<dbReference type="Pfam" id="PF00069">
    <property type="entry name" value="Pkinase"/>
    <property type="match status" value="1"/>
</dbReference>
<gene>
    <name evidence="8" type="ORF">THIOM_001629</name>
</gene>
<dbReference type="GO" id="GO:0004674">
    <property type="term" value="F:protein serine/threonine kinase activity"/>
    <property type="evidence" value="ECO:0007669"/>
    <property type="project" value="UniProtKB-KW"/>
</dbReference>
<keyword evidence="9" id="KW-1185">Reference proteome</keyword>
<dbReference type="EMBL" id="LUTY01000872">
    <property type="protein sequence ID" value="OAD22559.1"/>
    <property type="molecule type" value="Genomic_DNA"/>
</dbReference>
<name>A0A176S3U4_9GAMM</name>
<evidence type="ECO:0000256" key="3">
    <source>
        <dbReference type="ARBA" id="ARBA00022777"/>
    </source>
</evidence>
<dbReference type="InterPro" id="IPR017441">
    <property type="entry name" value="Protein_kinase_ATP_BS"/>
</dbReference>
<dbReference type="PROSITE" id="PS50011">
    <property type="entry name" value="PROTEIN_KINASE_DOM"/>
    <property type="match status" value="1"/>
</dbReference>
<evidence type="ECO:0000259" key="7">
    <source>
        <dbReference type="PROSITE" id="PS50011"/>
    </source>
</evidence>
<dbReference type="PANTHER" id="PTHR43289">
    <property type="entry name" value="MITOGEN-ACTIVATED PROTEIN KINASE KINASE KINASE 20-RELATED"/>
    <property type="match status" value="1"/>
</dbReference>
<dbReference type="GO" id="GO:0005524">
    <property type="term" value="F:ATP binding"/>
    <property type="evidence" value="ECO:0007669"/>
    <property type="project" value="UniProtKB-UniRule"/>
</dbReference>
<reference evidence="8 9" key="1">
    <citation type="submission" date="2016-05" db="EMBL/GenBank/DDBJ databases">
        <title>Single-cell genome of chain-forming Candidatus Thiomargarita nelsonii and comparison to other large sulfur-oxidizing bacteria.</title>
        <authorList>
            <person name="Winkel M."/>
            <person name="Salman V."/>
            <person name="Woyke T."/>
            <person name="Schulz-Vogt H."/>
            <person name="Richter M."/>
            <person name="Flood B."/>
            <person name="Bailey J."/>
            <person name="Amann R."/>
            <person name="Mussmann M."/>
        </authorList>
    </citation>
    <scope>NUCLEOTIDE SEQUENCE [LARGE SCALE GENOMIC DNA]</scope>
    <source>
        <strain evidence="8 9">THI036</strain>
    </source>
</reference>
<dbReference type="Gene3D" id="3.30.200.20">
    <property type="entry name" value="Phosphorylase Kinase, domain 1"/>
    <property type="match status" value="1"/>
</dbReference>
<dbReference type="InterPro" id="IPR000719">
    <property type="entry name" value="Prot_kinase_dom"/>
</dbReference>
<dbReference type="Gene3D" id="1.10.510.10">
    <property type="entry name" value="Transferase(Phosphotransferase) domain 1"/>
    <property type="match status" value="1"/>
</dbReference>
<keyword evidence="3 8" id="KW-0418">Kinase</keyword>
<keyword evidence="2 5" id="KW-0547">Nucleotide-binding</keyword>
<dbReference type="AlphaFoldDB" id="A0A176S3U4"/>
<feature type="region of interest" description="Disordered" evidence="6">
    <location>
        <begin position="71"/>
        <end position="97"/>
    </location>
</feature>
<keyword evidence="4 5" id="KW-0067">ATP-binding</keyword>
<protein>
    <submittedName>
        <fullName evidence="8">Serine/threonine protein kinase</fullName>
        <ecNumber evidence="8">2.7.-.-</ecNumber>
    </submittedName>
</protein>
<evidence type="ECO:0000256" key="2">
    <source>
        <dbReference type="ARBA" id="ARBA00022741"/>
    </source>
</evidence>
<dbReference type="CDD" id="cd14014">
    <property type="entry name" value="STKc_PknB_like"/>
    <property type="match status" value="1"/>
</dbReference>
<evidence type="ECO:0000256" key="5">
    <source>
        <dbReference type="PROSITE-ProRule" id="PRU10141"/>
    </source>
</evidence>
<feature type="domain" description="Protein kinase" evidence="7">
    <location>
        <begin position="124"/>
        <end position="333"/>
    </location>
</feature>
<dbReference type="InterPro" id="IPR008271">
    <property type="entry name" value="Ser/Thr_kinase_AS"/>
</dbReference>
<organism evidence="8 9">
    <name type="scientific">Candidatus Thiomargarita nelsonii</name>
    <dbReference type="NCBI Taxonomy" id="1003181"/>
    <lineage>
        <taxon>Bacteria</taxon>
        <taxon>Pseudomonadati</taxon>
        <taxon>Pseudomonadota</taxon>
        <taxon>Gammaproteobacteria</taxon>
        <taxon>Thiotrichales</taxon>
        <taxon>Thiotrichaceae</taxon>
        <taxon>Thiomargarita</taxon>
    </lineage>
</organism>
<evidence type="ECO:0000313" key="8">
    <source>
        <dbReference type="EMBL" id="OAD22559.1"/>
    </source>
</evidence>
<dbReference type="SUPFAM" id="SSF56112">
    <property type="entry name" value="Protein kinase-like (PK-like)"/>
    <property type="match status" value="1"/>
</dbReference>
<comment type="caution">
    <text evidence="8">The sequence shown here is derived from an EMBL/GenBank/DDBJ whole genome shotgun (WGS) entry which is preliminary data.</text>
</comment>
<feature type="non-terminal residue" evidence="8">
    <location>
        <position position="333"/>
    </location>
</feature>
<accession>A0A176S3U4</accession>
<keyword evidence="1 8" id="KW-0808">Transferase</keyword>
<sequence length="333" mass="37919">MENFKFAFDAFLRQELERDELVLQLETLLKQTPNVYTVIGTHLTMLRQAKRLSTEDYSTLHSLIEPYEKTRLATAPRRGSSHWGNNNPKSTTNGSAPSFDWTRPSKWLNEEIVLEKGLIIRDNYRLEEEVGEGGMGVVWKAVDLIQEAGQARDSHVAIKFFSQDFKEHPDALKALVREFHRYKRLNHPNIVKAHGLDRLGSTFFLVMEFLKGIPLKEFIKDHKNGLSLNKAKPIIKNMAHALAHAHQEGIGHLDFKPDNVFYDPDTKTAKVIDFGIARPLKQSERDETRFDPGSLGALTDAYASNEMLLNLEPDTRDDIYGLACVTYELLSGK</sequence>
<feature type="binding site" evidence="5">
    <location>
        <position position="159"/>
    </location>
    <ligand>
        <name>ATP</name>
        <dbReference type="ChEBI" id="CHEBI:30616"/>
    </ligand>
</feature>
<keyword evidence="8" id="KW-0723">Serine/threonine-protein kinase</keyword>
<dbReference type="InterPro" id="IPR011009">
    <property type="entry name" value="Kinase-like_dom_sf"/>
</dbReference>
<evidence type="ECO:0000256" key="1">
    <source>
        <dbReference type="ARBA" id="ARBA00022679"/>
    </source>
</evidence>
<evidence type="ECO:0000256" key="6">
    <source>
        <dbReference type="SAM" id="MobiDB-lite"/>
    </source>
</evidence>
<evidence type="ECO:0000256" key="4">
    <source>
        <dbReference type="ARBA" id="ARBA00022840"/>
    </source>
</evidence>
<dbReference type="Proteomes" id="UP000076962">
    <property type="component" value="Unassembled WGS sequence"/>
</dbReference>
<feature type="compositionally biased region" description="Polar residues" evidence="6">
    <location>
        <begin position="82"/>
        <end position="96"/>
    </location>
</feature>
<evidence type="ECO:0000313" key="9">
    <source>
        <dbReference type="Proteomes" id="UP000076962"/>
    </source>
</evidence>
<dbReference type="EC" id="2.7.-.-" evidence="8"/>
<dbReference type="PROSITE" id="PS00108">
    <property type="entry name" value="PROTEIN_KINASE_ST"/>
    <property type="match status" value="1"/>
</dbReference>
<proteinExistence type="predicted"/>
<dbReference type="PANTHER" id="PTHR43289:SF6">
    <property type="entry name" value="SERINE_THREONINE-PROTEIN KINASE NEKL-3"/>
    <property type="match status" value="1"/>
</dbReference>
<dbReference type="PROSITE" id="PS00107">
    <property type="entry name" value="PROTEIN_KINASE_ATP"/>
    <property type="match status" value="1"/>
</dbReference>